<comment type="caution">
    <text evidence="2">The sequence shown here is derived from an EMBL/GenBank/DDBJ whole genome shotgun (WGS) entry which is preliminary data.</text>
</comment>
<protein>
    <recommendedName>
        <fullName evidence="4">Cytochrome b561 domain-containing protein</fullName>
    </recommendedName>
</protein>
<keyword evidence="1" id="KW-0812">Transmembrane</keyword>
<feature type="transmembrane region" description="Helical" evidence="1">
    <location>
        <begin position="682"/>
        <end position="703"/>
    </location>
</feature>
<proteinExistence type="predicted"/>
<reference evidence="2 3" key="1">
    <citation type="journal article" date="2024" name="Commun. Biol.">
        <title>Comparative genomic analysis of thermophilic fungi reveals convergent evolutionary adaptations and gene losses.</title>
        <authorList>
            <person name="Steindorff A.S."/>
            <person name="Aguilar-Pontes M.V."/>
            <person name="Robinson A.J."/>
            <person name="Andreopoulos B."/>
            <person name="LaButti K."/>
            <person name="Kuo A."/>
            <person name="Mondo S."/>
            <person name="Riley R."/>
            <person name="Otillar R."/>
            <person name="Haridas S."/>
            <person name="Lipzen A."/>
            <person name="Grimwood J."/>
            <person name="Schmutz J."/>
            <person name="Clum A."/>
            <person name="Reid I.D."/>
            <person name="Moisan M.C."/>
            <person name="Butler G."/>
            <person name="Nguyen T.T.M."/>
            <person name="Dewar K."/>
            <person name="Conant G."/>
            <person name="Drula E."/>
            <person name="Henrissat B."/>
            <person name="Hansel C."/>
            <person name="Singer S."/>
            <person name="Hutchinson M.I."/>
            <person name="de Vries R.P."/>
            <person name="Natvig D.O."/>
            <person name="Powell A.J."/>
            <person name="Tsang A."/>
            <person name="Grigoriev I.V."/>
        </authorList>
    </citation>
    <scope>NUCLEOTIDE SEQUENCE [LARGE SCALE GENOMIC DNA]</scope>
    <source>
        <strain evidence="2 3">CBS 494.80</strain>
    </source>
</reference>
<evidence type="ECO:0008006" key="4">
    <source>
        <dbReference type="Google" id="ProtNLM"/>
    </source>
</evidence>
<gene>
    <name evidence="2" type="ORF">VTL71DRAFT_13945</name>
</gene>
<sequence length="825" mass="86260">MSSQRDNSFLAGSRLLHLLLSLLSGLLGSAIFFAGVHYLAAYQTSHLRAPEWPISHARERLDIRNDLAARDLLSSIGDFFKGVLPSTDAGALPSTDTGALSGILTTIESSIKKLLGDVGGSLIDGLADPAKFLGIGLASGAMTGLNMTAPNLPEATGVSNLAENLGSGLSSTVFASDIIKSLTDTNPGPGGTLGGSNGTFGQAALALGQGLGSGASSGLRLATVAGPTGTYNTTGLSGIAGSFGEGLSSSLLSNIKLPSTDSLLDSLKGMLGGSNTTINVAEYGTAVGSGIGEGAAIGLGLQNKSGSYQDTGPGIAKGFVEGLVSSFLQNDTAGKLIASFDSTNSSLLTISSVDFAKVAEGLAVGLVSGVGSTISTLDLISANTSSYNDSVGGAATGFGRGLGSEGAKLVSEILDSNKVKLFASAQSAEQTKGISSRLKERRGHYKRATDTNATDLASVLSNLNASNINPLVQAGMDALSCQGVGGIVAIVFGLVQSKTINLGNINLKDLESSTPTIGNVSLPDQEFVIRSEGNTYRLNPAKGVGSISVNGLGIFPLVGVAAAHIVFAILAHFAAIPLFVLLFNYFKITNMLNRNISPTRAPPLPRWLIWLGYSIVPLTFITFGFGVAFRAGGKHFTTPHEILGLLVFLQTLFAAAMTQYLRQNPPLTDGNERSLFVKRVKIANIVNLGILFLLTQMTLVFSFSDLSALSLCISQTIIPTSIWAALGWILMGPLTLAIGLQALLIWLKWLEHKKKAAWKVHGFEKFEKGANIKKLERPRLLDLQNLSVGKIERVEKPEQIAEIKRIETMAEIEKPRPLDLRHLGA</sequence>
<organism evidence="2 3">
    <name type="scientific">Oculimacula yallundae</name>
    <dbReference type="NCBI Taxonomy" id="86028"/>
    <lineage>
        <taxon>Eukaryota</taxon>
        <taxon>Fungi</taxon>
        <taxon>Dikarya</taxon>
        <taxon>Ascomycota</taxon>
        <taxon>Pezizomycotina</taxon>
        <taxon>Leotiomycetes</taxon>
        <taxon>Helotiales</taxon>
        <taxon>Ploettnerulaceae</taxon>
        <taxon>Oculimacula</taxon>
    </lineage>
</organism>
<dbReference type="Proteomes" id="UP001595075">
    <property type="component" value="Unassembled WGS sequence"/>
</dbReference>
<feature type="transmembrane region" description="Helical" evidence="1">
    <location>
        <begin position="607"/>
        <end position="630"/>
    </location>
</feature>
<name>A0ABR4CMC3_9HELO</name>
<dbReference type="EMBL" id="JAZHXI010000006">
    <property type="protein sequence ID" value="KAL2070919.1"/>
    <property type="molecule type" value="Genomic_DNA"/>
</dbReference>
<evidence type="ECO:0000256" key="1">
    <source>
        <dbReference type="SAM" id="Phobius"/>
    </source>
</evidence>
<keyword evidence="1" id="KW-0472">Membrane</keyword>
<accession>A0ABR4CMC3</accession>
<evidence type="ECO:0000313" key="3">
    <source>
        <dbReference type="Proteomes" id="UP001595075"/>
    </source>
</evidence>
<feature type="transmembrane region" description="Helical" evidence="1">
    <location>
        <begin position="642"/>
        <end position="661"/>
    </location>
</feature>
<evidence type="ECO:0000313" key="2">
    <source>
        <dbReference type="EMBL" id="KAL2070919.1"/>
    </source>
</evidence>
<keyword evidence="1" id="KW-1133">Transmembrane helix</keyword>
<feature type="transmembrane region" description="Helical" evidence="1">
    <location>
        <begin position="723"/>
        <end position="747"/>
    </location>
</feature>
<feature type="transmembrane region" description="Helical" evidence="1">
    <location>
        <begin position="554"/>
        <end position="586"/>
    </location>
</feature>
<keyword evidence="3" id="KW-1185">Reference proteome</keyword>